<feature type="domain" description="Centromere protein J C-terminal" evidence="4">
    <location>
        <begin position="1079"/>
        <end position="1112"/>
    </location>
</feature>
<feature type="compositionally biased region" description="Polar residues" evidence="3">
    <location>
        <begin position="904"/>
        <end position="915"/>
    </location>
</feature>
<dbReference type="PANTHER" id="PTHR10331">
    <property type="entry name" value="T COMPLEX PROTEIN 10"/>
    <property type="match status" value="1"/>
</dbReference>
<feature type="domain" description="Centromere protein J C-terminal" evidence="4">
    <location>
        <begin position="1042"/>
        <end position="1075"/>
    </location>
</feature>
<feature type="region of interest" description="Disordered" evidence="3">
    <location>
        <begin position="904"/>
        <end position="929"/>
    </location>
</feature>
<keyword evidence="2" id="KW-0175">Coiled coil</keyword>
<feature type="domain" description="Centromere protein J C-terminal" evidence="4">
    <location>
        <begin position="1116"/>
        <end position="1145"/>
    </location>
</feature>
<dbReference type="GO" id="GO:0060271">
    <property type="term" value="P:cilium assembly"/>
    <property type="evidence" value="ECO:0007669"/>
    <property type="project" value="TreeGrafter"/>
</dbReference>
<reference evidence="7" key="1">
    <citation type="submission" date="2025-08" db="UniProtKB">
        <authorList>
            <consortium name="RefSeq"/>
        </authorList>
    </citation>
    <scope>IDENTIFICATION</scope>
</reference>
<feature type="compositionally biased region" description="Low complexity" evidence="3">
    <location>
        <begin position="264"/>
        <end position="275"/>
    </location>
</feature>
<dbReference type="Gene3D" id="2.60.450.20">
    <property type="match status" value="1"/>
</dbReference>
<sequence length="1160" mass="131032">MNMEAAVTERLQKLRQWQAEQQEKLFKEQQMQREILSHEQDRIYKALGISVHDLQDIMENTDNELIIHSMINEGEIMSKSLDGALSETKKRIVKNINASCEDHNNEEEEEETEVSNCMSEAVNSSRNSTKDLSFSILQKKQLDANMLIEGVAPLSLTNVASNKHVSLDDMPVPSSKKDFQTLLEEKLNGESAVLPSSDSQTKTKKPFLRKGQGLSRFKISAHPTTARRRSASLSVNTQHVDRTDRSTKATVEKDALSEQKLNRKQQSSSVLSSRGKVSHKSVTPVKRATTTPNGARHLAETSVSDFDSKVQRELEEVRIFELLEEKAENSSFCSTSSTVLAFLQQSTPFKVRERLNRSESEVGVAVSTKQRHERLSAARRCERFESPQRSYTAGVIHSYWDTITIDDSAEEEAPKRPPMIDEISRSDEDRHTPCDERAGTCLSLTDSDEERDVTMEDPRDDHPDSASHRVRFSEHNEYRTIDLGNASNASSRSSVGCYLERENGKERSTTSSESSDVSDREVNGNERAVNASIQLSLQQSITENSYYRIMKALSVSEEDNSAGCEDESPGGDNEKVVEAYDEEQPSVLSSSSSSLSSLSDVHRESTQRKEYALKSEPATEKADKTFEPELLKSRLLELEKEIDIFRKESSALLLQRRKLQEDQTTLRKEYAEKERSFEESKRRVQIQLEEEKKRLAREKAAMESRIRDAQEKARQNKAERRKAQSLEDELERLRDELNIKESRWSAAESRHKSELRALRTEISKLKQEIASMQAAKRTNLKNARKTGQAVPAKTADRRVNKPVVATSARENAPAKTPRRSSAVSPDVSVHEEDDEEEKNEDEPAARASDGSRAGDHAAPKKRESKREREVASKCSEKSANEARRKRDLYKNLLNDAMSDLLANPSSPYVATQDASAQHGDESCPSSANENLEGATANITERCNRSCRVDDDEEDAAGAQDRDVSLRRRAGSAPNTSKDIVRQIEHSDGRIEYWYPNGNVKKVFPEQGMTKMIYYNGDVRETERDGRVKYFYATTRTWHTTTPDGLEILEFPDGQVERRTSDGTVQVSFPDGATRIAQANGTEKWMLPDGTVAQTFVNGDKVLTFPNGQREVHTKEHKRREYPDGTVKLVYADGTQETRYSSGRKRLRDKDGNLLMDSYDT</sequence>
<dbReference type="KEGG" id="dqu:106750905"/>
<evidence type="ECO:0000256" key="3">
    <source>
        <dbReference type="SAM" id="MobiDB-lite"/>
    </source>
</evidence>
<proteinExistence type="inferred from homology"/>
<keyword evidence="6" id="KW-1185">Reference proteome</keyword>
<feature type="compositionally biased region" description="Polar residues" evidence="3">
    <location>
        <begin position="485"/>
        <end position="494"/>
    </location>
</feature>
<dbReference type="RefSeq" id="XP_014487023.1">
    <property type="nucleotide sequence ID" value="XM_014631537.1"/>
</dbReference>
<feature type="compositionally biased region" description="Acidic residues" evidence="3">
    <location>
        <begin position="831"/>
        <end position="842"/>
    </location>
</feature>
<evidence type="ECO:0000256" key="2">
    <source>
        <dbReference type="SAM" id="Coils"/>
    </source>
</evidence>
<evidence type="ECO:0000259" key="4">
    <source>
        <dbReference type="Pfam" id="PF07202"/>
    </source>
</evidence>
<dbReference type="Pfam" id="PF25779">
    <property type="entry name" value="Tubulin-bind_CPAP"/>
    <property type="match status" value="1"/>
</dbReference>
<dbReference type="InterPro" id="IPR009852">
    <property type="entry name" value="CENPJ_C_dom"/>
</dbReference>
<organism evidence="6 7">
    <name type="scientific">Dinoponera quadriceps</name>
    <name type="common">South American ant</name>
    <dbReference type="NCBI Taxonomy" id="609295"/>
    <lineage>
        <taxon>Eukaryota</taxon>
        <taxon>Metazoa</taxon>
        <taxon>Ecdysozoa</taxon>
        <taxon>Arthropoda</taxon>
        <taxon>Hexapoda</taxon>
        <taxon>Insecta</taxon>
        <taxon>Pterygota</taxon>
        <taxon>Neoptera</taxon>
        <taxon>Endopterygota</taxon>
        <taxon>Hymenoptera</taxon>
        <taxon>Apocrita</taxon>
        <taxon>Aculeata</taxon>
        <taxon>Formicoidea</taxon>
        <taxon>Formicidae</taxon>
        <taxon>Ponerinae</taxon>
        <taxon>Ponerini</taxon>
        <taxon>Dinoponera</taxon>
    </lineage>
</organism>
<dbReference type="Proteomes" id="UP000515204">
    <property type="component" value="Unplaced"/>
</dbReference>
<feature type="compositionally biased region" description="Basic and acidic residues" evidence="3">
    <location>
        <begin position="412"/>
        <end position="438"/>
    </location>
</feature>
<feature type="compositionally biased region" description="Basic and acidic residues" evidence="3">
    <location>
        <begin position="600"/>
        <end position="625"/>
    </location>
</feature>
<feature type="region of interest" description="Disordered" evidence="3">
    <location>
        <begin position="407"/>
        <end position="525"/>
    </location>
</feature>
<feature type="compositionally biased region" description="Basic and acidic residues" evidence="3">
    <location>
        <begin position="499"/>
        <end position="508"/>
    </location>
</feature>
<name>A0A6P3Y9F5_DINQU</name>
<dbReference type="OrthoDB" id="10252174at2759"/>
<feature type="compositionally biased region" description="Basic and acidic residues" evidence="3">
    <location>
        <begin position="239"/>
        <end position="261"/>
    </location>
</feature>
<dbReference type="PANTHER" id="PTHR10331:SF6">
    <property type="entry name" value="SPINDLE ASSEMBLY ABNORMAL 4"/>
    <property type="match status" value="1"/>
</dbReference>
<comment type="similarity">
    <text evidence="1">Belongs to the TCP10 family.</text>
</comment>
<accession>A0A6P3Y9F5</accession>
<dbReference type="AlphaFoldDB" id="A0A6P3Y9F5"/>
<feature type="compositionally biased region" description="Basic and acidic residues" evidence="3">
    <location>
        <begin position="852"/>
        <end position="882"/>
    </location>
</feature>
<feature type="region of interest" description="Disordered" evidence="3">
    <location>
        <begin position="581"/>
        <end position="625"/>
    </location>
</feature>
<dbReference type="GO" id="GO:0015631">
    <property type="term" value="F:tubulin binding"/>
    <property type="evidence" value="ECO:0007669"/>
    <property type="project" value="TreeGrafter"/>
</dbReference>
<feature type="region of interest" description="Disordered" evidence="3">
    <location>
        <begin position="190"/>
        <end position="295"/>
    </location>
</feature>
<dbReference type="GO" id="GO:0005814">
    <property type="term" value="C:centriole"/>
    <property type="evidence" value="ECO:0007669"/>
    <property type="project" value="TreeGrafter"/>
</dbReference>
<evidence type="ECO:0000313" key="6">
    <source>
        <dbReference type="Proteomes" id="UP000515204"/>
    </source>
</evidence>
<dbReference type="Pfam" id="PF07202">
    <property type="entry name" value="Tcp10_C"/>
    <property type="match status" value="3"/>
</dbReference>
<dbReference type="CTD" id="40859"/>
<feature type="domain" description="CENPJ tubulin-binding region" evidence="5">
    <location>
        <begin position="175"/>
        <end position="218"/>
    </location>
</feature>
<feature type="compositionally biased region" description="Low complexity" evidence="3">
    <location>
        <begin position="586"/>
        <end position="599"/>
    </location>
</feature>
<gene>
    <name evidence="7" type="primary">LOC106750905</name>
</gene>
<dbReference type="InterPro" id="IPR026581">
    <property type="entry name" value="TCP10L/CENPJ"/>
</dbReference>
<dbReference type="GeneID" id="106750905"/>
<dbReference type="GO" id="GO:0061511">
    <property type="term" value="P:centriole elongation"/>
    <property type="evidence" value="ECO:0007669"/>
    <property type="project" value="TreeGrafter"/>
</dbReference>
<dbReference type="GO" id="GO:0005813">
    <property type="term" value="C:centrosome"/>
    <property type="evidence" value="ECO:0007669"/>
    <property type="project" value="TreeGrafter"/>
</dbReference>
<feature type="coiled-coil region" evidence="2">
    <location>
        <begin position="93"/>
        <end position="120"/>
    </location>
</feature>
<feature type="region of interest" description="Disordered" evidence="3">
    <location>
        <begin position="947"/>
        <end position="976"/>
    </location>
</feature>
<dbReference type="InterPro" id="IPR047002">
    <property type="entry name" value="Tcp10_C_sf"/>
</dbReference>
<evidence type="ECO:0000256" key="1">
    <source>
        <dbReference type="ARBA" id="ARBA00005627"/>
    </source>
</evidence>
<feature type="region of interest" description="Disordered" evidence="3">
    <location>
        <begin position="693"/>
        <end position="728"/>
    </location>
</feature>
<feature type="region of interest" description="Disordered" evidence="3">
    <location>
        <begin position="773"/>
        <end position="882"/>
    </location>
</feature>
<evidence type="ECO:0000259" key="5">
    <source>
        <dbReference type="Pfam" id="PF25779"/>
    </source>
</evidence>
<feature type="compositionally biased region" description="Basic and acidic residues" evidence="3">
    <location>
        <begin position="452"/>
        <end position="480"/>
    </location>
</feature>
<protein>
    <submittedName>
        <fullName evidence="7">Centromere protein J isoform X1</fullName>
    </submittedName>
</protein>
<dbReference type="InterPro" id="IPR058029">
    <property type="entry name" value="Tubulin-bd_CENPJ"/>
</dbReference>
<evidence type="ECO:0000313" key="7">
    <source>
        <dbReference type="RefSeq" id="XP_014487023.1"/>
    </source>
</evidence>